<gene>
    <name evidence="2" type="ORF">SLS63_005251</name>
</gene>
<evidence type="ECO:0000256" key="1">
    <source>
        <dbReference type="SAM" id="MobiDB-lite"/>
    </source>
</evidence>
<comment type="caution">
    <text evidence="2">The sequence shown here is derived from an EMBL/GenBank/DDBJ whole genome shotgun (WGS) entry which is preliminary data.</text>
</comment>
<name>A0ABR1PC43_DIAER</name>
<feature type="compositionally biased region" description="Pro residues" evidence="1">
    <location>
        <begin position="261"/>
        <end position="270"/>
    </location>
</feature>
<feature type="region of interest" description="Disordered" evidence="1">
    <location>
        <begin position="214"/>
        <end position="362"/>
    </location>
</feature>
<reference evidence="2 3" key="1">
    <citation type="submission" date="2024-02" db="EMBL/GenBank/DDBJ databases">
        <title>De novo assembly and annotation of 12 fungi associated with fruit tree decline syndrome in Ontario, Canada.</title>
        <authorList>
            <person name="Sulman M."/>
            <person name="Ellouze W."/>
            <person name="Ilyukhin E."/>
        </authorList>
    </citation>
    <scope>NUCLEOTIDE SEQUENCE [LARGE SCALE GENOMIC DNA]</scope>
    <source>
        <strain evidence="2 3">M169</strain>
    </source>
</reference>
<feature type="compositionally biased region" description="Pro residues" evidence="1">
    <location>
        <begin position="225"/>
        <end position="234"/>
    </location>
</feature>
<dbReference type="EMBL" id="JAKNSF020000021">
    <property type="protein sequence ID" value="KAK7731953.1"/>
    <property type="molecule type" value="Genomic_DNA"/>
</dbReference>
<accession>A0ABR1PC43</accession>
<dbReference type="Proteomes" id="UP001430848">
    <property type="component" value="Unassembled WGS sequence"/>
</dbReference>
<feature type="compositionally biased region" description="Basic and acidic residues" evidence="1">
    <location>
        <begin position="319"/>
        <end position="336"/>
    </location>
</feature>
<evidence type="ECO:0000313" key="2">
    <source>
        <dbReference type="EMBL" id="KAK7731953.1"/>
    </source>
</evidence>
<organism evidence="2 3">
    <name type="scientific">Diaporthe eres</name>
    <name type="common">Phomopsis oblonga</name>
    <dbReference type="NCBI Taxonomy" id="83184"/>
    <lineage>
        <taxon>Eukaryota</taxon>
        <taxon>Fungi</taxon>
        <taxon>Dikarya</taxon>
        <taxon>Ascomycota</taxon>
        <taxon>Pezizomycotina</taxon>
        <taxon>Sordariomycetes</taxon>
        <taxon>Sordariomycetidae</taxon>
        <taxon>Diaporthales</taxon>
        <taxon>Diaporthaceae</taxon>
        <taxon>Diaporthe</taxon>
        <taxon>Diaporthe eres species complex</taxon>
    </lineage>
</organism>
<sequence length="362" mass="38655">MDYTGHGSTRNGGVLNLDAVTFTGSHLRATGSFGFVLTPAGKAAKVEYWIGILMGRHGRQRYPGPIAGDMTDFDFNPLRVNARVQTQMDGCRDWIAQAVTRFYLVGLVTLCGQELEVTPALYDGEPVTYLNFNATIPNRSDSIQPAPFWFPDIIDKKFVMTPTAQHPRGVTIQSVPMWRGKFYDSNVVRSETVNVYNGNMSEHFTFRYNYHELPRPGSASGRPGGSPPSQPPPGGSGGSGAPSSSSSGGSGAKKPTSVPNPGQPVGPPRPSAGAGAGASTGGNPGNRNQDSGTPSGGKPQSGQAPTVAKKHAWVPVKIKGQDKGSRDENARPDKHGWVPVYSNKLHTGHFNPKTQEYKLKSP</sequence>
<evidence type="ECO:0000313" key="3">
    <source>
        <dbReference type="Proteomes" id="UP001430848"/>
    </source>
</evidence>
<feature type="compositionally biased region" description="Polar residues" evidence="1">
    <location>
        <begin position="287"/>
        <end position="304"/>
    </location>
</feature>
<proteinExistence type="predicted"/>
<keyword evidence="3" id="KW-1185">Reference proteome</keyword>
<feature type="compositionally biased region" description="Gly residues" evidence="1">
    <location>
        <begin position="274"/>
        <end position="284"/>
    </location>
</feature>
<protein>
    <submittedName>
        <fullName evidence="2">Uncharacterized protein</fullName>
    </submittedName>
</protein>